<dbReference type="InterPro" id="IPR036179">
    <property type="entry name" value="Ig-like_dom_sf"/>
</dbReference>
<keyword evidence="5 8" id="KW-0472">Membrane</keyword>
<evidence type="ECO:0000256" key="6">
    <source>
        <dbReference type="ARBA" id="ARBA00023157"/>
    </source>
</evidence>
<dbReference type="Proteomes" id="UP000261480">
    <property type="component" value="Unplaced"/>
</dbReference>
<reference evidence="10" key="2">
    <citation type="submission" date="2025-09" db="UniProtKB">
        <authorList>
            <consortium name="Ensembl"/>
        </authorList>
    </citation>
    <scope>IDENTIFICATION</scope>
</reference>
<comment type="subcellular location">
    <subcellularLocation>
        <location evidence="1">Cell membrane</location>
    </subcellularLocation>
</comment>
<dbReference type="PROSITE" id="PS50835">
    <property type="entry name" value="IG_LIKE"/>
    <property type="match status" value="2"/>
</dbReference>
<name>A0A3B3XJZ4_9TELE</name>
<dbReference type="GO" id="GO:0005886">
    <property type="term" value="C:plasma membrane"/>
    <property type="evidence" value="ECO:0007669"/>
    <property type="project" value="UniProtKB-SubCell"/>
</dbReference>
<feature type="domain" description="Ig-like" evidence="9">
    <location>
        <begin position="14"/>
        <end position="108"/>
    </location>
</feature>
<dbReference type="InterPro" id="IPR052051">
    <property type="entry name" value="TCR_complex_component"/>
</dbReference>
<dbReference type="InterPro" id="IPR013106">
    <property type="entry name" value="Ig_V-set"/>
</dbReference>
<evidence type="ECO:0000256" key="8">
    <source>
        <dbReference type="SAM" id="Phobius"/>
    </source>
</evidence>
<keyword evidence="8" id="KW-1133">Transmembrane helix</keyword>
<keyword evidence="8" id="KW-0812">Transmembrane</keyword>
<dbReference type="GO" id="GO:0009617">
    <property type="term" value="P:response to bacterium"/>
    <property type="evidence" value="ECO:0007669"/>
    <property type="project" value="TreeGrafter"/>
</dbReference>
<dbReference type="InterPro" id="IPR007110">
    <property type="entry name" value="Ig-like_dom"/>
</dbReference>
<dbReference type="GO" id="GO:0002376">
    <property type="term" value="P:immune system process"/>
    <property type="evidence" value="ECO:0007669"/>
    <property type="project" value="UniProtKB-KW"/>
</dbReference>
<dbReference type="CDD" id="cd00099">
    <property type="entry name" value="IgV"/>
    <property type="match status" value="1"/>
</dbReference>
<proteinExistence type="predicted"/>
<evidence type="ECO:0000256" key="3">
    <source>
        <dbReference type="ARBA" id="ARBA00022729"/>
    </source>
</evidence>
<dbReference type="PANTHER" id="PTHR19433:SF111">
    <property type="entry name" value="T CELL RECEPTOR ALPHA VARIABLE 4"/>
    <property type="match status" value="1"/>
</dbReference>
<keyword evidence="6" id="KW-1015">Disulfide bond</keyword>
<keyword evidence="7" id="KW-0325">Glycoprotein</keyword>
<dbReference type="Pfam" id="PF07686">
    <property type="entry name" value="V-set"/>
    <property type="match status" value="1"/>
</dbReference>
<sequence length="346" mass="38684">MGVLSCNMSSFCSDSLVPVMQVQLGEPATFPCTMPKFKLTQQVVYWYKQSPGDTLRQIVKLSVKQQKITNSIFGTQFSNLRWKVTDDKKEINLTILRTTRGDFGIYHCASKVSTGNPEWSATNLTFKDNTARVSDYTVIQQPAVSNPVCSGDTAIFQCSILFDSEKMPCSKDPTIFWFQAKSNNAYPNVIYTDTNRRDECEKRFDKEKSCLFQFSKVVSSSDAGMFYCVVSSCGKLLIGNGTRLEIASSTSFEFTALVTAVSCLVFSLILSVVFICCQAPTADQKPSHGMESINLQETLHSLTQKIPAEGGNENYAALHFSTSKKRCEGRKKKMETEECFYSEIKI</sequence>
<dbReference type="Gene3D" id="2.60.40.10">
    <property type="entry name" value="Immunoglobulins"/>
    <property type="match status" value="2"/>
</dbReference>
<dbReference type="Ensembl" id="ENSPMET00000023852.1">
    <property type="protein sequence ID" value="ENSPMEP00000015366.1"/>
    <property type="gene ID" value="ENSPMEG00000017869.1"/>
</dbReference>
<dbReference type="SUPFAM" id="SSF48726">
    <property type="entry name" value="Immunoglobulin"/>
    <property type="match status" value="2"/>
</dbReference>
<feature type="domain" description="Ig-like" evidence="9">
    <location>
        <begin position="117"/>
        <end position="251"/>
    </location>
</feature>
<evidence type="ECO:0000313" key="10">
    <source>
        <dbReference type="Ensembl" id="ENSPMEP00000015366.1"/>
    </source>
</evidence>
<evidence type="ECO:0000256" key="7">
    <source>
        <dbReference type="ARBA" id="ARBA00023180"/>
    </source>
</evidence>
<dbReference type="InterPro" id="IPR003599">
    <property type="entry name" value="Ig_sub"/>
</dbReference>
<evidence type="ECO:0000256" key="4">
    <source>
        <dbReference type="ARBA" id="ARBA00022859"/>
    </source>
</evidence>
<dbReference type="SMART" id="SM00409">
    <property type="entry name" value="IG"/>
    <property type="match status" value="2"/>
</dbReference>
<reference evidence="10" key="1">
    <citation type="submission" date="2025-08" db="UniProtKB">
        <authorList>
            <consortium name="Ensembl"/>
        </authorList>
    </citation>
    <scope>IDENTIFICATION</scope>
</reference>
<dbReference type="STRING" id="48701.ENSPMEP00000015366"/>
<keyword evidence="3" id="KW-0732">Signal</keyword>
<keyword evidence="4" id="KW-0391">Immunity</keyword>
<evidence type="ECO:0000256" key="1">
    <source>
        <dbReference type="ARBA" id="ARBA00004236"/>
    </source>
</evidence>
<dbReference type="InterPro" id="IPR013783">
    <property type="entry name" value="Ig-like_fold"/>
</dbReference>
<dbReference type="PANTHER" id="PTHR19433">
    <property type="entry name" value="T-CELL RECEPTOR ALPHA CHAIN V REGION-RELATED"/>
    <property type="match status" value="1"/>
</dbReference>
<accession>A0A3B3XJZ4</accession>
<evidence type="ECO:0000256" key="5">
    <source>
        <dbReference type="ARBA" id="ARBA00023136"/>
    </source>
</evidence>
<keyword evidence="2" id="KW-1003">Cell membrane</keyword>
<evidence type="ECO:0000256" key="2">
    <source>
        <dbReference type="ARBA" id="ARBA00022475"/>
    </source>
</evidence>
<protein>
    <recommendedName>
        <fullName evidence="9">Ig-like domain-containing protein</fullName>
    </recommendedName>
</protein>
<keyword evidence="11" id="KW-1185">Reference proteome</keyword>
<dbReference type="AlphaFoldDB" id="A0A3B3XJZ4"/>
<evidence type="ECO:0000259" key="9">
    <source>
        <dbReference type="PROSITE" id="PS50835"/>
    </source>
</evidence>
<organism evidence="10 11">
    <name type="scientific">Poecilia mexicana</name>
    <dbReference type="NCBI Taxonomy" id="48701"/>
    <lineage>
        <taxon>Eukaryota</taxon>
        <taxon>Metazoa</taxon>
        <taxon>Chordata</taxon>
        <taxon>Craniata</taxon>
        <taxon>Vertebrata</taxon>
        <taxon>Euteleostomi</taxon>
        <taxon>Actinopterygii</taxon>
        <taxon>Neopterygii</taxon>
        <taxon>Teleostei</taxon>
        <taxon>Neoteleostei</taxon>
        <taxon>Acanthomorphata</taxon>
        <taxon>Ovalentaria</taxon>
        <taxon>Atherinomorphae</taxon>
        <taxon>Cyprinodontiformes</taxon>
        <taxon>Poeciliidae</taxon>
        <taxon>Poeciliinae</taxon>
        <taxon>Poecilia</taxon>
    </lineage>
</organism>
<evidence type="ECO:0000313" key="11">
    <source>
        <dbReference type="Proteomes" id="UP000261480"/>
    </source>
</evidence>
<feature type="transmembrane region" description="Helical" evidence="8">
    <location>
        <begin position="254"/>
        <end position="277"/>
    </location>
</feature>